<proteinExistence type="predicted"/>
<feature type="domain" description="RNase H type-1" evidence="1">
    <location>
        <begin position="441"/>
        <end position="562"/>
    </location>
</feature>
<dbReference type="PANTHER" id="PTHR33116">
    <property type="entry name" value="REVERSE TRANSCRIPTASE ZINC-BINDING DOMAIN-CONTAINING PROTEIN-RELATED-RELATED"/>
    <property type="match status" value="1"/>
</dbReference>
<dbReference type="InterPro" id="IPR036397">
    <property type="entry name" value="RNaseH_sf"/>
</dbReference>
<dbReference type="EMBL" id="JABTTQ020000012">
    <property type="protein sequence ID" value="KAK6144534.1"/>
    <property type="molecule type" value="Genomic_DNA"/>
</dbReference>
<keyword evidence="3" id="KW-1185">Reference proteome</keyword>
<dbReference type="Proteomes" id="UP001318860">
    <property type="component" value="Unassembled WGS sequence"/>
</dbReference>
<dbReference type="SUPFAM" id="SSF53098">
    <property type="entry name" value="Ribonuclease H-like"/>
    <property type="match status" value="1"/>
</dbReference>
<dbReference type="CDD" id="cd06222">
    <property type="entry name" value="RNase_H_like"/>
    <property type="match status" value="1"/>
</dbReference>
<dbReference type="Pfam" id="PF13456">
    <property type="entry name" value="RVT_3"/>
    <property type="match status" value="1"/>
</dbReference>
<dbReference type="InterPro" id="IPR012337">
    <property type="entry name" value="RNaseH-like_sf"/>
</dbReference>
<sequence>MRKYYFRHKFTYGILYITCSQNFGVPQEVPSHGKYLGLPSVIGANKQQIFSGIIDRIWGKINGWKEKQLSQARRVVLIQSVLQSIPTFTMSCFKLPDVIIDKIHSMASQFLWGDDTAKKAIHWRSWNKLCLNKGLGGLGLRHLKAFNLALLCKQAWQILTCLSTLLSRIFKAKYFPRGDIFSAQLGHRPSWSWRSIFDSIKSLKLGCRKFIRSGSTTNIWEDPWVPLHSDFLIHSAHPTPSRLRIVADLIDHEAGCWKFPLVRSFFSDSEAKTILEMPLNTSNSHDLWGWHFSKNGKFLYARPTIPLFLQQNHPSFRTFTRQAALLLTHLGKKNAKLRIPPHLTQLFLWRCLTGSIATHDNLEIRNLDMCEILAVVCDFIWYARNKKKFENIDPDPLAIALAANNKLVDFNAAHSWPERSSLALSSSCLTKRSPIGPCIFFDGAISTSGSCAGTGVVVYDAAGKFVQGHSKKFPGISNAEVAELLALREALWVGRQLNLSLVEIFGDAAAIILAINGESHFPISCAAIYDEVLAAKAQVSLASISWIRRHNNSVAHFFASFAKNMSFDSYDWDHIPPPLCQSLLDDFLHL</sequence>
<dbReference type="PANTHER" id="PTHR33116:SF86">
    <property type="entry name" value="REVERSE TRANSCRIPTASE DOMAIN-CONTAINING PROTEIN"/>
    <property type="match status" value="1"/>
</dbReference>
<evidence type="ECO:0000313" key="2">
    <source>
        <dbReference type="EMBL" id="KAK6144534.1"/>
    </source>
</evidence>
<organism evidence="2 3">
    <name type="scientific">Rehmannia glutinosa</name>
    <name type="common">Chinese foxglove</name>
    <dbReference type="NCBI Taxonomy" id="99300"/>
    <lineage>
        <taxon>Eukaryota</taxon>
        <taxon>Viridiplantae</taxon>
        <taxon>Streptophyta</taxon>
        <taxon>Embryophyta</taxon>
        <taxon>Tracheophyta</taxon>
        <taxon>Spermatophyta</taxon>
        <taxon>Magnoliopsida</taxon>
        <taxon>eudicotyledons</taxon>
        <taxon>Gunneridae</taxon>
        <taxon>Pentapetalae</taxon>
        <taxon>asterids</taxon>
        <taxon>lamiids</taxon>
        <taxon>Lamiales</taxon>
        <taxon>Orobanchaceae</taxon>
        <taxon>Rehmannieae</taxon>
        <taxon>Rehmannia</taxon>
    </lineage>
</organism>
<comment type="caution">
    <text evidence="2">The sequence shown here is derived from an EMBL/GenBank/DDBJ whole genome shotgun (WGS) entry which is preliminary data.</text>
</comment>
<evidence type="ECO:0000313" key="3">
    <source>
        <dbReference type="Proteomes" id="UP001318860"/>
    </source>
</evidence>
<dbReference type="InterPro" id="IPR044730">
    <property type="entry name" value="RNase_H-like_dom_plant"/>
</dbReference>
<reference evidence="2 3" key="1">
    <citation type="journal article" date="2021" name="Comput. Struct. Biotechnol. J.">
        <title>De novo genome assembly of the potent medicinal plant Rehmannia glutinosa using nanopore technology.</title>
        <authorList>
            <person name="Ma L."/>
            <person name="Dong C."/>
            <person name="Song C."/>
            <person name="Wang X."/>
            <person name="Zheng X."/>
            <person name="Niu Y."/>
            <person name="Chen S."/>
            <person name="Feng W."/>
        </authorList>
    </citation>
    <scope>NUCLEOTIDE SEQUENCE [LARGE SCALE GENOMIC DNA]</scope>
    <source>
        <strain evidence="2">DH-2019</strain>
    </source>
</reference>
<evidence type="ECO:0000259" key="1">
    <source>
        <dbReference type="Pfam" id="PF13456"/>
    </source>
</evidence>
<dbReference type="InterPro" id="IPR002156">
    <property type="entry name" value="RNaseH_domain"/>
</dbReference>
<accession>A0ABR0WBV1</accession>
<gene>
    <name evidence="2" type="ORF">DH2020_021354</name>
</gene>
<protein>
    <recommendedName>
        <fullName evidence="1">RNase H type-1 domain-containing protein</fullName>
    </recommendedName>
</protein>
<dbReference type="Gene3D" id="3.30.420.10">
    <property type="entry name" value="Ribonuclease H-like superfamily/Ribonuclease H"/>
    <property type="match status" value="1"/>
</dbReference>
<name>A0ABR0WBV1_REHGL</name>